<proteinExistence type="predicted"/>
<keyword evidence="3" id="KW-1185">Reference proteome</keyword>
<dbReference type="InterPro" id="IPR036291">
    <property type="entry name" value="NAD(P)-bd_dom_sf"/>
</dbReference>
<dbReference type="PANTHER" id="PTHR43313">
    <property type="entry name" value="SHORT-CHAIN DEHYDROGENASE/REDUCTASE FAMILY 9C"/>
    <property type="match status" value="1"/>
</dbReference>
<name>A0AAW0GJI2_9APHY</name>
<dbReference type="InterPro" id="IPR013952">
    <property type="entry name" value="DUF1776_fun"/>
</dbReference>
<organism evidence="2 3">
    <name type="scientific">Cerrena zonata</name>
    <dbReference type="NCBI Taxonomy" id="2478898"/>
    <lineage>
        <taxon>Eukaryota</taxon>
        <taxon>Fungi</taxon>
        <taxon>Dikarya</taxon>
        <taxon>Basidiomycota</taxon>
        <taxon>Agaricomycotina</taxon>
        <taxon>Agaricomycetes</taxon>
        <taxon>Polyporales</taxon>
        <taxon>Cerrenaceae</taxon>
        <taxon>Cerrena</taxon>
    </lineage>
</organism>
<evidence type="ECO:0008006" key="4">
    <source>
        <dbReference type="Google" id="ProtNLM"/>
    </source>
</evidence>
<gene>
    <name evidence="2" type="ORF">QCA50_003365</name>
</gene>
<feature type="compositionally biased region" description="Pro residues" evidence="1">
    <location>
        <begin position="504"/>
        <end position="517"/>
    </location>
</feature>
<dbReference type="Gene3D" id="3.40.50.720">
    <property type="entry name" value="NAD(P)-binding Rossmann-like Domain"/>
    <property type="match status" value="1"/>
</dbReference>
<protein>
    <recommendedName>
        <fullName evidence="4">DUF1776-domain-containing protein</fullName>
    </recommendedName>
</protein>
<dbReference type="GO" id="GO:0008202">
    <property type="term" value="P:steroid metabolic process"/>
    <property type="evidence" value="ECO:0007669"/>
    <property type="project" value="TreeGrafter"/>
</dbReference>
<accession>A0AAW0GJI2</accession>
<evidence type="ECO:0000313" key="3">
    <source>
        <dbReference type="Proteomes" id="UP001385951"/>
    </source>
</evidence>
<feature type="compositionally biased region" description="Basic and acidic residues" evidence="1">
    <location>
        <begin position="532"/>
        <end position="544"/>
    </location>
</feature>
<feature type="region of interest" description="Disordered" evidence="1">
    <location>
        <begin position="504"/>
        <end position="574"/>
    </location>
</feature>
<reference evidence="2 3" key="1">
    <citation type="submission" date="2022-09" db="EMBL/GenBank/DDBJ databases">
        <authorList>
            <person name="Palmer J.M."/>
        </authorList>
    </citation>
    <scope>NUCLEOTIDE SEQUENCE [LARGE SCALE GENOMIC DNA]</scope>
    <source>
        <strain evidence="2 3">DSM 7382</strain>
    </source>
</reference>
<dbReference type="EMBL" id="JASBNA010000003">
    <property type="protein sequence ID" value="KAK7693793.1"/>
    <property type="molecule type" value="Genomic_DNA"/>
</dbReference>
<dbReference type="Pfam" id="PF08643">
    <property type="entry name" value="DUF1776"/>
    <property type="match status" value="1"/>
</dbReference>
<dbReference type="GO" id="GO:0016491">
    <property type="term" value="F:oxidoreductase activity"/>
    <property type="evidence" value="ECO:0007669"/>
    <property type="project" value="TreeGrafter"/>
</dbReference>
<evidence type="ECO:0000313" key="2">
    <source>
        <dbReference type="EMBL" id="KAK7693793.1"/>
    </source>
</evidence>
<dbReference type="Proteomes" id="UP001385951">
    <property type="component" value="Unassembled WGS sequence"/>
</dbReference>
<evidence type="ECO:0000256" key="1">
    <source>
        <dbReference type="SAM" id="MobiDB-lite"/>
    </source>
</evidence>
<dbReference type="AlphaFoldDB" id="A0AAW0GJI2"/>
<sequence>MPQIIPTAEQIEDYLDSLEEMFFSSLSAATPDLPNVREAIQRLWEDVSRFGPQALPPLSDIHLPSLGTFEVPPPPPPPPPPRSFIESSTDWVAEHKWTSASVGLGLVIGAGLLTAYGSGYYRPKLRRSKTRATSANPTNERRQVVVVLGGDTPLGLPLILDLETKGYIVITSVSTPEAVDEIESRANGYVRALVLDPSEPETSTLFLRSLSSTLSRRFPITAAGDPHAHPSTHTYIQSIVSLLTLPPQDHVPPIGPLEHLSLKDDYLPYLQATHIAPLRVIQGLLPYLRTTPARAQDALSNSLGKKSIIVCLPVTDTRVGLPFVSAQAMSAAATLRAVEVLRRELHISSAAQASAALKNIKVVTVDVGSIRHDTTIQKQGNPNKVVAMDYWSLSEREAYGPAFSNLATGGSQLGIVRKPSDPKVFVQAIVRIIKDGRDHTGYSLFLQLLKLREWLHGNNVIVGAGAGTYALASRLPSIVLDSLLALPHILLSIRNALLLTPPTLPYPSPKPPQPTPPESRKIESTSVVTSNHEPHADTESHSELGSDVDVESNSGYGSGVGESWISLKKRDESP</sequence>
<comment type="caution">
    <text evidence="2">The sequence shown here is derived from an EMBL/GenBank/DDBJ whole genome shotgun (WGS) entry which is preliminary data.</text>
</comment>
<dbReference type="PANTHER" id="PTHR43313:SF1">
    <property type="entry name" value="3BETA-HYDROXYSTEROID DEHYDROGENASE DHS-16"/>
    <property type="match status" value="1"/>
</dbReference>
<dbReference type="SUPFAM" id="SSF51735">
    <property type="entry name" value="NAD(P)-binding Rossmann-fold domains"/>
    <property type="match status" value="1"/>
</dbReference>